<accession>A0ABX1BS73</accession>
<evidence type="ECO:0000313" key="4">
    <source>
        <dbReference type="Proteomes" id="UP000695264"/>
    </source>
</evidence>
<feature type="region of interest" description="Disordered" evidence="1">
    <location>
        <begin position="146"/>
        <end position="231"/>
    </location>
</feature>
<evidence type="ECO:0000256" key="1">
    <source>
        <dbReference type="SAM" id="MobiDB-lite"/>
    </source>
</evidence>
<feature type="compositionally biased region" description="Pro residues" evidence="1">
    <location>
        <begin position="172"/>
        <end position="188"/>
    </location>
</feature>
<feature type="compositionally biased region" description="Gly residues" evidence="1">
    <location>
        <begin position="202"/>
        <end position="214"/>
    </location>
</feature>
<dbReference type="InterPro" id="IPR036388">
    <property type="entry name" value="WH-like_DNA-bd_sf"/>
</dbReference>
<feature type="compositionally biased region" description="Low complexity" evidence="1">
    <location>
        <begin position="189"/>
        <end position="201"/>
    </location>
</feature>
<proteinExistence type="predicted"/>
<evidence type="ECO:0000313" key="3">
    <source>
        <dbReference type="EMBL" id="NJQ00556.1"/>
    </source>
</evidence>
<dbReference type="SUPFAM" id="SSF88659">
    <property type="entry name" value="Sigma3 and sigma4 domains of RNA polymerase sigma factors"/>
    <property type="match status" value="1"/>
</dbReference>
<dbReference type="InterPro" id="IPR007630">
    <property type="entry name" value="RNA_pol_sigma70_r4"/>
</dbReference>
<dbReference type="EMBL" id="JAATEN010000005">
    <property type="protein sequence ID" value="NJQ00556.1"/>
    <property type="molecule type" value="Genomic_DNA"/>
</dbReference>
<dbReference type="Proteomes" id="UP000695264">
    <property type="component" value="Unassembled WGS sequence"/>
</dbReference>
<protein>
    <submittedName>
        <fullName evidence="3">RNA polymerase subunit sigma-70</fullName>
    </submittedName>
</protein>
<dbReference type="Gene3D" id="1.10.10.10">
    <property type="entry name" value="Winged helix-like DNA-binding domain superfamily/Winged helix DNA-binding domain"/>
    <property type="match status" value="1"/>
</dbReference>
<keyword evidence="4" id="KW-1185">Reference proteome</keyword>
<dbReference type="Pfam" id="PF04545">
    <property type="entry name" value="Sigma70_r4"/>
    <property type="match status" value="1"/>
</dbReference>
<feature type="compositionally biased region" description="Low complexity" evidence="1">
    <location>
        <begin position="146"/>
        <end position="171"/>
    </location>
</feature>
<dbReference type="InterPro" id="IPR013324">
    <property type="entry name" value="RNA_pol_sigma_r3/r4-like"/>
</dbReference>
<evidence type="ECO:0000259" key="2">
    <source>
        <dbReference type="Pfam" id="PF04545"/>
    </source>
</evidence>
<sequence>MRKRRAERDRRRSQEFDAFVAGAAGRLLHTATLLTADLHAAERLLTAALARTYARWDRLRGEDPYDVARQELATRFARAAWRRRHPHGGVLDGLTPRERLVVVLRLYEGVAEEQTAAQLGLDEDRVRAICHRSVALLRSTPRPALGASVPAAARAAPGSAPWRTESPAALSPSPPPAPRLATDPPPARPGGLPAGPARAGAGNAGGGGDHGAGPGSRSAYGRPPAPGGPPP</sequence>
<name>A0ABX1BS73_9ACTN</name>
<gene>
    <name evidence="3" type="ORF">HCK00_08385</name>
</gene>
<dbReference type="CDD" id="cd06171">
    <property type="entry name" value="Sigma70_r4"/>
    <property type="match status" value="1"/>
</dbReference>
<comment type="caution">
    <text evidence="3">The sequence shown here is derived from an EMBL/GenBank/DDBJ whole genome shotgun (WGS) entry which is preliminary data.</text>
</comment>
<organism evidence="3 4">
    <name type="scientific">Streptomyces zingiberis</name>
    <dbReference type="NCBI Taxonomy" id="2053010"/>
    <lineage>
        <taxon>Bacteria</taxon>
        <taxon>Bacillati</taxon>
        <taxon>Actinomycetota</taxon>
        <taxon>Actinomycetes</taxon>
        <taxon>Kitasatosporales</taxon>
        <taxon>Streptomycetaceae</taxon>
        <taxon>Streptomyces</taxon>
    </lineage>
</organism>
<reference evidence="3 4" key="1">
    <citation type="submission" date="2020-03" db="EMBL/GenBank/DDBJ databases">
        <title>WGS of actinomycetes isolated from Thailand.</title>
        <authorList>
            <person name="Thawai C."/>
        </authorList>
    </citation>
    <scope>NUCLEOTIDE SEQUENCE [LARGE SCALE GENOMIC DNA]</scope>
    <source>
        <strain evidence="3 4">PLAI 1-29</strain>
    </source>
</reference>
<feature type="domain" description="RNA polymerase sigma-70 region 4" evidence="2">
    <location>
        <begin position="90"/>
        <end position="138"/>
    </location>
</feature>